<feature type="chain" id="PRO_5022168764" description="Ser-Thr-rich glycosyl-phosphatidyl-inositol-anchored membrane family-domain-containing protein" evidence="1">
    <location>
        <begin position="25"/>
        <end position="126"/>
    </location>
</feature>
<keyword evidence="3" id="KW-1185">Reference proteome</keyword>
<gene>
    <name evidence="2" type="ORF">BD626DRAFT_124827</name>
</gene>
<keyword evidence="1" id="KW-0732">Signal</keyword>
<organism evidence="2 3">
    <name type="scientific">Schizophyllum amplum</name>
    <dbReference type="NCBI Taxonomy" id="97359"/>
    <lineage>
        <taxon>Eukaryota</taxon>
        <taxon>Fungi</taxon>
        <taxon>Dikarya</taxon>
        <taxon>Basidiomycota</taxon>
        <taxon>Agaricomycotina</taxon>
        <taxon>Agaricomycetes</taxon>
        <taxon>Agaricomycetidae</taxon>
        <taxon>Agaricales</taxon>
        <taxon>Schizophyllaceae</taxon>
        <taxon>Schizophyllum</taxon>
    </lineage>
</organism>
<feature type="signal peptide" evidence="1">
    <location>
        <begin position="1"/>
        <end position="24"/>
    </location>
</feature>
<sequence>MNATLAMLFSLFITLLALSSSSLAAPFEVFVPPVTYPHAKTVWRAGEHHNVTWDVTDAPKQISNSLGYIFLRHAGKIDLAHPLAEKFDILKGHQRVKVPHVAPGHDYQIVLLGDSGNWSPKFTIRA</sequence>
<evidence type="ECO:0000256" key="1">
    <source>
        <dbReference type="SAM" id="SignalP"/>
    </source>
</evidence>
<comment type="caution">
    <text evidence="2">The sequence shown here is derived from an EMBL/GenBank/DDBJ whole genome shotgun (WGS) entry which is preliminary data.</text>
</comment>
<dbReference type="AlphaFoldDB" id="A0A550C6S9"/>
<evidence type="ECO:0008006" key="4">
    <source>
        <dbReference type="Google" id="ProtNLM"/>
    </source>
</evidence>
<dbReference type="OrthoDB" id="2317741at2759"/>
<dbReference type="STRING" id="97359.A0A550C6S9"/>
<evidence type="ECO:0000313" key="3">
    <source>
        <dbReference type="Proteomes" id="UP000320762"/>
    </source>
</evidence>
<reference evidence="2 3" key="1">
    <citation type="journal article" date="2019" name="New Phytol.">
        <title>Comparative genomics reveals unique wood-decay strategies and fruiting body development in the Schizophyllaceae.</title>
        <authorList>
            <person name="Almasi E."/>
            <person name="Sahu N."/>
            <person name="Krizsan K."/>
            <person name="Balint B."/>
            <person name="Kovacs G.M."/>
            <person name="Kiss B."/>
            <person name="Cseklye J."/>
            <person name="Drula E."/>
            <person name="Henrissat B."/>
            <person name="Nagy I."/>
            <person name="Chovatia M."/>
            <person name="Adam C."/>
            <person name="LaButti K."/>
            <person name="Lipzen A."/>
            <person name="Riley R."/>
            <person name="Grigoriev I.V."/>
            <person name="Nagy L.G."/>
        </authorList>
    </citation>
    <scope>NUCLEOTIDE SEQUENCE [LARGE SCALE GENOMIC DNA]</scope>
    <source>
        <strain evidence="2 3">NL-1724</strain>
    </source>
</reference>
<evidence type="ECO:0000313" key="2">
    <source>
        <dbReference type="EMBL" id="TRM60498.1"/>
    </source>
</evidence>
<accession>A0A550C6S9</accession>
<protein>
    <recommendedName>
        <fullName evidence="4">Ser-Thr-rich glycosyl-phosphatidyl-inositol-anchored membrane family-domain-containing protein</fullName>
    </recommendedName>
</protein>
<dbReference type="Proteomes" id="UP000320762">
    <property type="component" value="Unassembled WGS sequence"/>
</dbReference>
<dbReference type="EMBL" id="VDMD01000021">
    <property type="protein sequence ID" value="TRM60498.1"/>
    <property type="molecule type" value="Genomic_DNA"/>
</dbReference>
<name>A0A550C6S9_9AGAR</name>
<proteinExistence type="predicted"/>